<dbReference type="EMBL" id="JAMZDE010000005">
    <property type="protein sequence ID" value="MCP1338900.1"/>
    <property type="molecule type" value="Genomic_DNA"/>
</dbReference>
<comment type="caution">
    <text evidence="2">The sequence shown here is derived from an EMBL/GenBank/DDBJ whole genome shotgun (WGS) entry which is preliminary data.</text>
</comment>
<dbReference type="AlphaFoldDB" id="A0A9X2FVT8"/>
<feature type="chain" id="PRO_5040752037" description="Lipoprotein" evidence="1">
    <location>
        <begin position="24"/>
        <end position="156"/>
    </location>
</feature>
<reference evidence="2" key="1">
    <citation type="submission" date="2022-06" db="EMBL/GenBank/DDBJ databases">
        <title>Idiomarina rhizosphaerae M1R2S28.</title>
        <authorList>
            <person name="Sun J.-Q."/>
            <person name="Li L.-F."/>
        </authorList>
    </citation>
    <scope>NUCLEOTIDE SEQUENCE</scope>
    <source>
        <strain evidence="2">M1R2S28</strain>
    </source>
</reference>
<protein>
    <recommendedName>
        <fullName evidence="4">Lipoprotein</fullName>
    </recommendedName>
</protein>
<feature type="signal peptide" evidence="1">
    <location>
        <begin position="1"/>
        <end position="23"/>
    </location>
</feature>
<proteinExistence type="predicted"/>
<organism evidence="2 3">
    <name type="scientific">Idiomarina rhizosphaerae</name>
    <dbReference type="NCBI Taxonomy" id="2961572"/>
    <lineage>
        <taxon>Bacteria</taxon>
        <taxon>Pseudomonadati</taxon>
        <taxon>Pseudomonadota</taxon>
        <taxon>Gammaproteobacteria</taxon>
        <taxon>Alteromonadales</taxon>
        <taxon>Idiomarinaceae</taxon>
        <taxon>Idiomarina</taxon>
    </lineage>
</organism>
<dbReference type="RefSeq" id="WP_253618317.1">
    <property type="nucleotide sequence ID" value="NZ_JAMZDE010000005.1"/>
</dbReference>
<keyword evidence="3" id="KW-1185">Reference proteome</keyword>
<evidence type="ECO:0008006" key="4">
    <source>
        <dbReference type="Google" id="ProtNLM"/>
    </source>
</evidence>
<gene>
    <name evidence="2" type="ORF">NJR55_04775</name>
</gene>
<name>A0A9X2FVT8_9GAMM</name>
<evidence type="ECO:0000313" key="2">
    <source>
        <dbReference type="EMBL" id="MCP1338900.1"/>
    </source>
</evidence>
<dbReference type="Proteomes" id="UP001139474">
    <property type="component" value="Unassembled WGS sequence"/>
</dbReference>
<sequence>MQFKVYYGLVFTLAALMAGCASPSSSVLIGDARPEIPVEQVKVYLEKPANYEEIALIEATSDSSWSFGEQAKMDAVLKRLKQEAAKVGANGILLQKTGEKEGNSVYVGTGAGKYSGNLGLGVSVGKAFGLTDKTGEGIAIYVKPEDEKAVKPEQNN</sequence>
<dbReference type="Gene3D" id="3.30.110.70">
    <property type="entry name" value="Hypothetical protein apc22750. Chain B"/>
    <property type="match status" value="1"/>
</dbReference>
<accession>A0A9X2FVT8</accession>
<evidence type="ECO:0000313" key="3">
    <source>
        <dbReference type="Proteomes" id="UP001139474"/>
    </source>
</evidence>
<dbReference type="PROSITE" id="PS51257">
    <property type="entry name" value="PROKAR_LIPOPROTEIN"/>
    <property type="match status" value="1"/>
</dbReference>
<evidence type="ECO:0000256" key="1">
    <source>
        <dbReference type="SAM" id="SignalP"/>
    </source>
</evidence>
<keyword evidence="1" id="KW-0732">Signal</keyword>